<dbReference type="AlphaFoldDB" id="B3JPD8"/>
<organism evidence="1 2">
    <name type="scientific">Phocaeicola coprocola DSM 17136</name>
    <dbReference type="NCBI Taxonomy" id="470145"/>
    <lineage>
        <taxon>Bacteria</taxon>
        <taxon>Pseudomonadati</taxon>
        <taxon>Bacteroidota</taxon>
        <taxon>Bacteroidia</taxon>
        <taxon>Bacteroidales</taxon>
        <taxon>Bacteroidaceae</taxon>
        <taxon>Phocaeicola</taxon>
    </lineage>
</organism>
<evidence type="ECO:0000313" key="1">
    <source>
        <dbReference type="EMBL" id="EDU99149.1"/>
    </source>
</evidence>
<name>B3JPD8_9BACT</name>
<reference evidence="1 2" key="2">
    <citation type="submission" date="2008-04" db="EMBL/GenBank/DDBJ databases">
        <authorList>
            <person name="Fulton L."/>
            <person name="Clifton S."/>
            <person name="Fulton B."/>
            <person name="Xu J."/>
            <person name="Minx P."/>
            <person name="Pepin K.H."/>
            <person name="Johnson M."/>
            <person name="Thiruvilangam P."/>
            <person name="Bhonagiri V."/>
            <person name="Nash W.E."/>
            <person name="Mardis E.R."/>
            <person name="Wilson R.K."/>
        </authorList>
    </citation>
    <scope>NUCLEOTIDE SEQUENCE [LARGE SCALE GENOMIC DNA]</scope>
    <source>
        <strain evidence="1 2">DSM 17136</strain>
    </source>
</reference>
<comment type="caution">
    <text evidence="1">The sequence shown here is derived from an EMBL/GenBank/DDBJ whole genome shotgun (WGS) entry which is preliminary data.</text>
</comment>
<gene>
    <name evidence="1" type="ORF">BACCOP_03899</name>
</gene>
<dbReference type="EMBL" id="ABIY02000122">
    <property type="protein sequence ID" value="EDU99149.1"/>
    <property type="molecule type" value="Genomic_DNA"/>
</dbReference>
<dbReference type="Proteomes" id="UP000003146">
    <property type="component" value="Unassembled WGS sequence"/>
</dbReference>
<dbReference type="HOGENOM" id="CLU_3149350_0_0_10"/>
<accession>B3JPD8</accession>
<evidence type="ECO:0000313" key="2">
    <source>
        <dbReference type="Proteomes" id="UP000003146"/>
    </source>
</evidence>
<proteinExistence type="predicted"/>
<reference evidence="1 2" key="1">
    <citation type="submission" date="2008-04" db="EMBL/GenBank/DDBJ databases">
        <title>Draft genome sequence of Bacteroides coprocola (DSM 17136).</title>
        <authorList>
            <person name="Sudarsanam P."/>
            <person name="Ley R."/>
            <person name="Guruge J."/>
            <person name="Turnbaugh P.J."/>
            <person name="Mahowald M."/>
            <person name="Liep D."/>
            <person name="Gordon J."/>
        </authorList>
    </citation>
    <scope>NUCLEOTIDE SEQUENCE [LARGE SCALE GENOMIC DNA]</scope>
    <source>
        <strain evidence="1 2">DSM 17136</strain>
    </source>
</reference>
<protein>
    <submittedName>
        <fullName evidence="1">Uncharacterized protein</fullName>
    </submittedName>
</protein>
<sequence>MINRRNEGLIMSEIRTKNKKNIKKFFYTFALLSTKSPCKNRNQWYQAL</sequence>